<gene>
    <name evidence="1" type="ORF">BDV96DRAFT_201799</name>
</gene>
<dbReference type="EMBL" id="ML977338">
    <property type="protein sequence ID" value="KAF2110419.1"/>
    <property type="molecule type" value="Genomic_DNA"/>
</dbReference>
<organism evidence="1 2">
    <name type="scientific">Lophiotrema nucula</name>
    <dbReference type="NCBI Taxonomy" id="690887"/>
    <lineage>
        <taxon>Eukaryota</taxon>
        <taxon>Fungi</taxon>
        <taxon>Dikarya</taxon>
        <taxon>Ascomycota</taxon>
        <taxon>Pezizomycotina</taxon>
        <taxon>Dothideomycetes</taxon>
        <taxon>Pleosporomycetidae</taxon>
        <taxon>Pleosporales</taxon>
        <taxon>Lophiotremataceae</taxon>
        <taxon>Lophiotrema</taxon>
    </lineage>
</organism>
<proteinExistence type="predicted"/>
<dbReference type="Proteomes" id="UP000799770">
    <property type="component" value="Unassembled WGS sequence"/>
</dbReference>
<name>A0A6A5YT90_9PLEO</name>
<reference evidence="1" key="1">
    <citation type="journal article" date="2020" name="Stud. Mycol.">
        <title>101 Dothideomycetes genomes: a test case for predicting lifestyles and emergence of pathogens.</title>
        <authorList>
            <person name="Haridas S."/>
            <person name="Albert R."/>
            <person name="Binder M."/>
            <person name="Bloem J."/>
            <person name="Labutti K."/>
            <person name="Salamov A."/>
            <person name="Andreopoulos B."/>
            <person name="Baker S."/>
            <person name="Barry K."/>
            <person name="Bills G."/>
            <person name="Bluhm B."/>
            <person name="Cannon C."/>
            <person name="Castanera R."/>
            <person name="Culley D."/>
            <person name="Daum C."/>
            <person name="Ezra D."/>
            <person name="Gonzalez J."/>
            <person name="Henrissat B."/>
            <person name="Kuo A."/>
            <person name="Liang C."/>
            <person name="Lipzen A."/>
            <person name="Lutzoni F."/>
            <person name="Magnuson J."/>
            <person name="Mondo S."/>
            <person name="Nolan M."/>
            <person name="Ohm R."/>
            <person name="Pangilinan J."/>
            <person name="Park H.-J."/>
            <person name="Ramirez L."/>
            <person name="Alfaro M."/>
            <person name="Sun H."/>
            <person name="Tritt A."/>
            <person name="Yoshinaga Y."/>
            <person name="Zwiers L.-H."/>
            <person name="Turgeon B."/>
            <person name="Goodwin S."/>
            <person name="Spatafora J."/>
            <person name="Crous P."/>
            <person name="Grigoriev I."/>
        </authorList>
    </citation>
    <scope>NUCLEOTIDE SEQUENCE</scope>
    <source>
        <strain evidence="1">CBS 627.86</strain>
    </source>
</reference>
<dbReference type="OrthoDB" id="3364175at2759"/>
<sequence length="106" mass="12223">MMVGRPSSIDDAEVTAQAPDETLLEGQELRLNMFWKALELAKMSYSIRRRACFAEHSHEECVSSLMVAKALMRELDDWRATLPRHLQVDSSVPLKQKRSICLFHTY</sequence>
<evidence type="ECO:0000313" key="1">
    <source>
        <dbReference type="EMBL" id="KAF2110419.1"/>
    </source>
</evidence>
<accession>A0A6A5YT90</accession>
<protein>
    <submittedName>
        <fullName evidence="1">Uncharacterized protein</fullName>
    </submittedName>
</protein>
<dbReference type="AlphaFoldDB" id="A0A6A5YT90"/>
<keyword evidence="2" id="KW-1185">Reference proteome</keyword>
<evidence type="ECO:0000313" key="2">
    <source>
        <dbReference type="Proteomes" id="UP000799770"/>
    </source>
</evidence>